<evidence type="ECO:0000313" key="13">
    <source>
        <dbReference type="Proteomes" id="UP000504634"/>
    </source>
</evidence>
<dbReference type="InterPro" id="IPR033116">
    <property type="entry name" value="TRYPSIN_SER"/>
</dbReference>
<dbReference type="InterPro" id="IPR050430">
    <property type="entry name" value="Peptidase_S1"/>
</dbReference>
<dbReference type="FunFam" id="2.40.10.10:FF:000047">
    <property type="entry name" value="Trypsin eta"/>
    <property type="match status" value="1"/>
</dbReference>
<evidence type="ECO:0000256" key="5">
    <source>
        <dbReference type="ARBA" id="ARBA00022729"/>
    </source>
</evidence>
<accession>A0A6J2U865</accession>
<dbReference type="RefSeq" id="XP_030383738.1">
    <property type="nucleotide sequence ID" value="XM_030527878.1"/>
</dbReference>
<dbReference type="InterPro" id="IPR001254">
    <property type="entry name" value="Trypsin_dom"/>
</dbReference>
<evidence type="ECO:0000259" key="12">
    <source>
        <dbReference type="PROSITE" id="PS50240"/>
    </source>
</evidence>
<dbReference type="PROSITE" id="PS50240">
    <property type="entry name" value="TRYPSIN_DOM"/>
    <property type="match status" value="1"/>
</dbReference>
<evidence type="ECO:0000256" key="6">
    <source>
        <dbReference type="ARBA" id="ARBA00022801"/>
    </source>
</evidence>
<comment type="similarity">
    <text evidence="2">Belongs to the peptidase S1 family.</text>
</comment>
<dbReference type="PRINTS" id="PR00722">
    <property type="entry name" value="CHYMOTRYPSIN"/>
</dbReference>
<protein>
    <submittedName>
        <fullName evidence="14">Chymotrypsin-1-like</fullName>
    </submittedName>
</protein>
<evidence type="ECO:0000256" key="11">
    <source>
        <dbReference type="SAM" id="SignalP"/>
    </source>
</evidence>
<reference evidence="14" key="1">
    <citation type="submission" date="2025-08" db="UniProtKB">
        <authorList>
            <consortium name="RefSeq"/>
        </authorList>
    </citation>
    <scope>IDENTIFICATION</scope>
    <source>
        <strain evidence="14">11010-0011.00</strain>
        <tissue evidence="14">Whole body</tissue>
    </source>
</reference>
<dbReference type="PROSITE" id="PS00135">
    <property type="entry name" value="TRYPSIN_SER"/>
    <property type="match status" value="1"/>
</dbReference>
<dbReference type="PANTHER" id="PTHR24276:SF98">
    <property type="entry name" value="FI18310P1-RELATED"/>
    <property type="match status" value="1"/>
</dbReference>
<dbReference type="InterPro" id="IPR018114">
    <property type="entry name" value="TRYPSIN_HIS"/>
</dbReference>
<dbReference type="PROSITE" id="PS51257">
    <property type="entry name" value="PROKAR_LIPOPROTEIN"/>
    <property type="match status" value="1"/>
</dbReference>
<dbReference type="InterPro" id="IPR009003">
    <property type="entry name" value="Peptidase_S1_PA"/>
</dbReference>
<evidence type="ECO:0000256" key="4">
    <source>
        <dbReference type="ARBA" id="ARBA00022670"/>
    </source>
</evidence>
<dbReference type="InterPro" id="IPR001314">
    <property type="entry name" value="Peptidase_S1A"/>
</dbReference>
<feature type="domain" description="Peptidase S1" evidence="12">
    <location>
        <begin position="44"/>
        <end position="267"/>
    </location>
</feature>
<dbReference type="GO" id="GO:0004252">
    <property type="term" value="F:serine-type endopeptidase activity"/>
    <property type="evidence" value="ECO:0007669"/>
    <property type="project" value="InterPro"/>
</dbReference>
<dbReference type="PANTHER" id="PTHR24276">
    <property type="entry name" value="POLYSERASE-RELATED"/>
    <property type="match status" value="1"/>
</dbReference>
<keyword evidence="8" id="KW-0865">Zymogen</keyword>
<dbReference type="GeneID" id="115631187"/>
<dbReference type="GO" id="GO:0016485">
    <property type="term" value="P:protein processing"/>
    <property type="evidence" value="ECO:0007669"/>
    <property type="project" value="UniProtKB-ARBA"/>
</dbReference>
<evidence type="ECO:0000256" key="1">
    <source>
        <dbReference type="ARBA" id="ARBA00004613"/>
    </source>
</evidence>
<keyword evidence="9" id="KW-1015">Disulfide bond</keyword>
<proteinExistence type="inferred from homology"/>
<name>A0A6J2U865_DROLE</name>
<dbReference type="Pfam" id="PF00089">
    <property type="entry name" value="Trypsin"/>
    <property type="match status" value="1"/>
</dbReference>
<organism evidence="13 14">
    <name type="scientific">Drosophila lebanonensis</name>
    <name type="common">Fruit fly</name>
    <name type="synonym">Scaptodrosophila lebanonensis</name>
    <dbReference type="NCBI Taxonomy" id="7225"/>
    <lineage>
        <taxon>Eukaryota</taxon>
        <taxon>Metazoa</taxon>
        <taxon>Ecdysozoa</taxon>
        <taxon>Arthropoda</taxon>
        <taxon>Hexapoda</taxon>
        <taxon>Insecta</taxon>
        <taxon>Pterygota</taxon>
        <taxon>Neoptera</taxon>
        <taxon>Endopterygota</taxon>
        <taxon>Diptera</taxon>
        <taxon>Brachycera</taxon>
        <taxon>Muscomorpha</taxon>
        <taxon>Ephydroidea</taxon>
        <taxon>Drosophilidae</taxon>
        <taxon>Scaptodrosophila</taxon>
    </lineage>
</organism>
<dbReference type="AlphaFoldDB" id="A0A6J2U865"/>
<dbReference type="InterPro" id="IPR043504">
    <property type="entry name" value="Peptidase_S1_PA_chymotrypsin"/>
</dbReference>
<keyword evidence="3" id="KW-0964">Secreted</keyword>
<keyword evidence="13" id="KW-1185">Reference proteome</keyword>
<evidence type="ECO:0000256" key="9">
    <source>
        <dbReference type="ARBA" id="ARBA00023157"/>
    </source>
</evidence>
<feature type="chain" id="PRO_5026916310" evidence="11">
    <location>
        <begin position="27"/>
        <end position="274"/>
    </location>
</feature>
<dbReference type="OrthoDB" id="8440449at2759"/>
<dbReference type="Gene3D" id="2.40.10.10">
    <property type="entry name" value="Trypsin-like serine proteases"/>
    <property type="match status" value="1"/>
</dbReference>
<dbReference type="PROSITE" id="PS00134">
    <property type="entry name" value="TRYPSIN_HIS"/>
    <property type="match status" value="1"/>
</dbReference>
<sequence>MLWHWTRVWQVLVLVGLSCFAHDAEAKRLHLDDDHKAPKIDGRIVGGVEAADNAAPFQVSIQMIWGTHGCGGVILNERWILTAGHCVNDDSLDQLRVVVGTNNYTAPGQILYPEFSLVHCRYDLPYMYHNDIALVRLNDSIVFNERVQVVPLSDKNPPVGATVTLTGWGTQYLNGAPMQMLQTINLTVIDHDDCVEEWSENPGVDIGHICTFTREGEGACSGDSGGPIMWEGKLVGLVNWGAPCAVGRPDMHANTVYYQDWIRRTMSECKVKSS</sequence>
<gene>
    <name evidence="14" type="primary">LOC115631187</name>
</gene>
<feature type="signal peptide" evidence="11">
    <location>
        <begin position="1"/>
        <end position="26"/>
    </location>
</feature>
<evidence type="ECO:0000256" key="10">
    <source>
        <dbReference type="RuleBase" id="RU363034"/>
    </source>
</evidence>
<evidence type="ECO:0000256" key="2">
    <source>
        <dbReference type="ARBA" id="ARBA00007664"/>
    </source>
</evidence>
<evidence type="ECO:0000256" key="8">
    <source>
        <dbReference type="ARBA" id="ARBA00023145"/>
    </source>
</evidence>
<comment type="subcellular location">
    <subcellularLocation>
        <location evidence="1">Secreted</location>
    </subcellularLocation>
</comment>
<evidence type="ECO:0000313" key="14">
    <source>
        <dbReference type="RefSeq" id="XP_030383738.1"/>
    </source>
</evidence>
<evidence type="ECO:0000256" key="3">
    <source>
        <dbReference type="ARBA" id="ARBA00022525"/>
    </source>
</evidence>
<keyword evidence="6 10" id="KW-0378">Hydrolase</keyword>
<dbReference type="CDD" id="cd00190">
    <property type="entry name" value="Tryp_SPc"/>
    <property type="match status" value="1"/>
</dbReference>
<dbReference type="SUPFAM" id="SSF50494">
    <property type="entry name" value="Trypsin-like serine proteases"/>
    <property type="match status" value="1"/>
</dbReference>
<keyword evidence="4 10" id="KW-0645">Protease</keyword>
<keyword evidence="5 11" id="KW-0732">Signal</keyword>
<keyword evidence="7 10" id="KW-0720">Serine protease</keyword>
<dbReference type="Proteomes" id="UP000504634">
    <property type="component" value="Unplaced"/>
</dbReference>
<dbReference type="GO" id="GO:0005576">
    <property type="term" value="C:extracellular region"/>
    <property type="evidence" value="ECO:0007669"/>
    <property type="project" value="UniProtKB-SubCell"/>
</dbReference>
<evidence type="ECO:0000256" key="7">
    <source>
        <dbReference type="ARBA" id="ARBA00022825"/>
    </source>
</evidence>
<dbReference type="SMART" id="SM00020">
    <property type="entry name" value="Tryp_SPc"/>
    <property type="match status" value="1"/>
</dbReference>